<reference evidence="2" key="1">
    <citation type="journal article" date="2019" name="Int. J. Syst. Evol. Microbiol.">
        <title>The Global Catalogue of Microorganisms (GCM) 10K type strain sequencing project: providing services to taxonomists for standard genome sequencing and annotation.</title>
        <authorList>
            <consortium name="The Broad Institute Genomics Platform"/>
            <consortium name="The Broad Institute Genome Sequencing Center for Infectious Disease"/>
            <person name="Wu L."/>
            <person name="Ma J."/>
        </authorList>
    </citation>
    <scope>NUCLEOTIDE SEQUENCE [LARGE SCALE GENOMIC DNA]</scope>
    <source>
        <strain evidence="2">CGMCC 1.15341</strain>
    </source>
</reference>
<comment type="caution">
    <text evidence="1">The sequence shown here is derived from an EMBL/GenBank/DDBJ whole genome shotgun (WGS) entry which is preliminary data.</text>
</comment>
<dbReference type="RefSeq" id="WP_188746841.1">
    <property type="nucleotide sequence ID" value="NZ_BMIJ01000003.1"/>
</dbReference>
<proteinExistence type="predicted"/>
<protein>
    <recommendedName>
        <fullName evidence="3">YfcL protein</fullName>
    </recommendedName>
</protein>
<dbReference type="Pfam" id="PF08891">
    <property type="entry name" value="YfcL"/>
    <property type="match status" value="1"/>
</dbReference>
<name>A0ABQ1KA73_9GAMM</name>
<dbReference type="InterPro" id="IPR014987">
    <property type="entry name" value="UPF_YfcL"/>
</dbReference>
<organism evidence="1 2">
    <name type="scientific">Marinobacterium zhoushanense</name>
    <dbReference type="NCBI Taxonomy" id="1679163"/>
    <lineage>
        <taxon>Bacteria</taxon>
        <taxon>Pseudomonadati</taxon>
        <taxon>Pseudomonadota</taxon>
        <taxon>Gammaproteobacteria</taxon>
        <taxon>Oceanospirillales</taxon>
        <taxon>Oceanospirillaceae</taxon>
        <taxon>Marinobacterium</taxon>
    </lineage>
</organism>
<evidence type="ECO:0000313" key="1">
    <source>
        <dbReference type="EMBL" id="GGB89569.1"/>
    </source>
</evidence>
<keyword evidence="2" id="KW-1185">Reference proteome</keyword>
<sequence>MTRYTQAADKAYQSLLNLEAQAIDDADRRFYASYLLGHLGLIGSESGDDTQHLSQRLELALDKAFGVDKLSDQDKLGIRSLWHEISADIGRGL</sequence>
<gene>
    <name evidence="1" type="ORF">GCM10011352_14480</name>
</gene>
<dbReference type="EMBL" id="BMIJ01000003">
    <property type="protein sequence ID" value="GGB89569.1"/>
    <property type="molecule type" value="Genomic_DNA"/>
</dbReference>
<evidence type="ECO:0000313" key="2">
    <source>
        <dbReference type="Proteomes" id="UP000629025"/>
    </source>
</evidence>
<accession>A0ABQ1KA73</accession>
<evidence type="ECO:0008006" key="3">
    <source>
        <dbReference type="Google" id="ProtNLM"/>
    </source>
</evidence>
<dbReference type="Proteomes" id="UP000629025">
    <property type="component" value="Unassembled WGS sequence"/>
</dbReference>